<keyword evidence="4 7" id="KW-1133">Transmembrane helix</keyword>
<keyword evidence="2" id="KW-0926">Vacuole</keyword>
<evidence type="ECO:0000256" key="5">
    <source>
        <dbReference type="ARBA" id="ARBA00023136"/>
    </source>
</evidence>
<feature type="transmembrane region" description="Helical" evidence="7">
    <location>
        <begin position="716"/>
        <end position="737"/>
    </location>
</feature>
<evidence type="ECO:0000256" key="4">
    <source>
        <dbReference type="ARBA" id="ARBA00022989"/>
    </source>
</evidence>
<accession>A0A8H7R347</accession>
<evidence type="ECO:0000313" key="9">
    <source>
        <dbReference type="EMBL" id="KAG2203609.1"/>
    </source>
</evidence>
<dbReference type="Pfam" id="PF09359">
    <property type="entry name" value="VTC"/>
    <property type="match status" value="1"/>
</dbReference>
<dbReference type="InterPro" id="IPR004331">
    <property type="entry name" value="SPX_dom"/>
</dbReference>
<evidence type="ECO:0000259" key="8">
    <source>
        <dbReference type="PROSITE" id="PS51382"/>
    </source>
</evidence>
<evidence type="ECO:0000256" key="3">
    <source>
        <dbReference type="ARBA" id="ARBA00022692"/>
    </source>
</evidence>
<feature type="compositionally biased region" description="Polar residues" evidence="6">
    <location>
        <begin position="553"/>
        <end position="569"/>
    </location>
</feature>
<keyword evidence="5 7" id="KW-0472">Membrane</keyword>
<dbReference type="GO" id="GO:0006799">
    <property type="term" value="P:polyphosphate biosynthetic process"/>
    <property type="evidence" value="ECO:0007669"/>
    <property type="project" value="UniProtKB-ARBA"/>
</dbReference>
<dbReference type="Gene3D" id="3.20.100.30">
    <property type="entry name" value="VTC, catalytic tunnel domain"/>
    <property type="match status" value="1"/>
</dbReference>
<organism evidence="9 10">
    <name type="scientific">Mucor saturninus</name>
    <dbReference type="NCBI Taxonomy" id="64648"/>
    <lineage>
        <taxon>Eukaryota</taxon>
        <taxon>Fungi</taxon>
        <taxon>Fungi incertae sedis</taxon>
        <taxon>Mucoromycota</taxon>
        <taxon>Mucoromycotina</taxon>
        <taxon>Mucoromycetes</taxon>
        <taxon>Mucorales</taxon>
        <taxon>Mucorineae</taxon>
        <taxon>Mucoraceae</taxon>
        <taxon>Mucor</taxon>
    </lineage>
</organism>
<dbReference type="CDD" id="cd14480">
    <property type="entry name" value="SPX_VTC2_like"/>
    <property type="match status" value="1"/>
</dbReference>
<dbReference type="InterPro" id="IPR003807">
    <property type="entry name" value="DUF202"/>
</dbReference>
<dbReference type="InterPro" id="IPR042267">
    <property type="entry name" value="VTC_sf"/>
</dbReference>
<feature type="domain" description="SPX" evidence="8">
    <location>
        <begin position="1"/>
        <end position="138"/>
    </location>
</feature>
<dbReference type="InterPro" id="IPR018966">
    <property type="entry name" value="VTC_domain"/>
</dbReference>
<comment type="subcellular location">
    <subcellularLocation>
        <location evidence="1">Vacuole membrane</location>
        <topology evidence="1">Multi-pass membrane protein</topology>
    </subcellularLocation>
</comment>
<gene>
    <name evidence="9" type="ORF">INT47_011703</name>
</gene>
<dbReference type="PANTHER" id="PTHR46140:SF1">
    <property type="entry name" value="VACUOLAR TRANSPORTER CHAPERONE COMPLEX SUBUNIT 4-RELATED"/>
    <property type="match status" value="1"/>
</dbReference>
<sequence>MSFLEEFNENIYEPWHIEYVAYEVINKGLYEICNSGHWTSRDENDFEAAIRLEAGKVDLFINRKQREIESRLAYCKRVLNQKKWSEEDTSTIDESLTDILADINELGRFTRINFKALQNLIKDHDQLTNTNRKALLVQVCRARPLDNQRFDELLIQVSCLLDICRNRLESSTNDVSIDSKRIQTARYWVHQDNITEVKALLLFNLPMYVNNPAQEFEQTEHSTSAVYLDNNGFSEYLSRLQRDDGAEIIDIHWYGDMDLSHEVYIERQTYVKTDQGGSSVTDSIIMSKDNVYDFISHQYTAKDYANDLQRENTDQEYVDKKYIIAQSIQDTILKKKLEPKLRIYFDQLRFESPQDRTLSVALDSNIAFARENGAQKLNGEWRRQDMNVDYPFRKLLSHDLHLFPHAVLETQIVGGKSPLWLSRLLDSKLVYEVPRFSAYLHGVAQFWGPQLPLLPWWIPQMEIDIRTAEHKSGFSGITRSKSYKPLIDGQHRTRYLEAQLGKRQKQSNKSLSMHRTIYNRNRWNNSTDSSLLVPSSMDGKEKCHIAQQIENASSSSLHRAFTTPSLSSRTRLRDPNKDNGAFIDTYYNGRNNQSQAYMLQDANTVRESDNLREAAIIEMKEEKKKKKKEKKLKPPSHTMEPKLFFANERTFIHWLQFSAIILTAALTLLNFGDSISTISGIVFFCISLVIALYAFFRYRYRAHQMSTRPHIRYDDIYGPAGLCTLIVGAMIVVKFHTSNGTST</sequence>
<comment type="caution">
    <text evidence="9">The sequence shown here is derived from an EMBL/GenBank/DDBJ whole genome shotgun (WGS) entry which is preliminary data.</text>
</comment>
<evidence type="ECO:0000256" key="1">
    <source>
        <dbReference type="ARBA" id="ARBA00004128"/>
    </source>
</evidence>
<keyword evidence="10" id="KW-1185">Reference proteome</keyword>
<dbReference type="AlphaFoldDB" id="A0A8H7R347"/>
<reference evidence="9" key="1">
    <citation type="submission" date="2020-12" db="EMBL/GenBank/DDBJ databases">
        <title>Metabolic potential, ecology and presence of endohyphal bacteria is reflected in genomic diversity of Mucoromycotina.</title>
        <authorList>
            <person name="Muszewska A."/>
            <person name="Okrasinska A."/>
            <person name="Steczkiewicz K."/>
            <person name="Drgas O."/>
            <person name="Orlowska M."/>
            <person name="Perlinska-Lenart U."/>
            <person name="Aleksandrzak-Piekarczyk T."/>
            <person name="Szatraj K."/>
            <person name="Zielenkiewicz U."/>
            <person name="Pilsyk S."/>
            <person name="Malc E."/>
            <person name="Mieczkowski P."/>
            <person name="Kruszewska J.S."/>
            <person name="Biernat P."/>
            <person name="Pawlowska J."/>
        </authorList>
    </citation>
    <scope>NUCLEOTIDE SEQUENCE</scope>
    <source>
        <strain evidence="9">WA0000017839</strain>
    </source>
</reference>
<dbReference type="PROSITE" id="PS51382">
    <property type="entry name" value="SPX"/>
    <property type="match status" value="1"/>
</dbReference>
<evidence type="ECO:0000256" key="6">
    <source>
        <dbReference type="SAM" id="MobiDB-lite"/>
    </source>
</evidence>
<name>A0A8H7R347_9FUNG</name>
<evidence type="ECO:0000256" key="2">
    <source>
        <dbReference type="ARBA" id="ARBA00022554"/>
    </source>
</evidence>
<evidence type="ECO:0000256" key="7">
    <source>
        <dbReference type="SAM" id="Phobius"/>
    </source>
</evidence>
<keyword evidence="3 7" id="KW-0812">Transmembrane</keyword>
<evidence type="ECO:0000313" key="10">
    <source>
        <dbReference type="Proteomes" id="UP000603453"/>
    </source>
</evidence>
<dbReference type="Proteomes" id="UP000603453">
    <property type="component" value="Unassembled WGS sequence"/>
</dbReference>
<dbReference type="PANTHER" id="PTHR46140">
    <property type="entry name" value="VACUOLAR TRANSPORTER CHAPERONE 1-RELATED"/>
    <property type="match status" value="1"/>
</dbReference>
<feature type="region of interest" description="Disordered" evidence="6">
    <location>
        <begin position="553"/>
        <end position="577"/>
    </location>
</feature>
<dbReference type="OrthoDB" id="2243669at2759"/>
<dbReference type="Pfam" id="PF02656">
    <property type="entry name" value="DUF202"/>
    <property type="match status" value="1"/>
</dbReference>
<feature type="transmembrane region" description="Helical" evidence="7">
    <location>
        <begin position="675"/>
        <end position="696"/>
    </location>
</feature>
<dbReference type="EMBL" id="JAEPRD010000050">
    <property type="protein sequence ID" value="KAG2203609.1"/>
    <property type="molecule type" value="Genomic_DNA"/>
</dbReference>
<protein>
    <recommendedName>
        <fullName evidence="8">SPX domain-containing protein</fullName>
    </recommendedName>
</protein>
<dbReference type="InterPro" id="IPR051572">
    <property type="entry name" value="VTC_Complex_Subunit"/>
</dbReference>
<proteinExistence type="predicted"/>
<dbReference type="GO" id="GO:0005774">
    <property type="term" value="C:vacuolar membrane"/>
    <property type="evidence" value="ECO:0007669"/>
    <property type="project" value="UniProtKB-SubCell"/>
</dbReference>